<evidence type="ECO:0000313" key="8">
    <source>
        <dbReference type="EMBL" id="CAB4547046.1"/>
    </source>
</evidence>
<evidence type="ECO:0000259" key="7">
    <source>
        <dbReference type="Pfam" id="PF00697"/>
    </source>
</evidence>
<name>A0A6J6C737_9ZZZZ</name>
<evidence type="ECO:0000256" key="2">
    <source>
        <dbReference type="ARBA" id="ARBA00012572"/>
    </source>
</evidence>
<evidence type="ECO:0000256" key="4">
    <source>
        <dbReference type="ARBA" id="ARBA00022822"/>
    </source>
</evidence>
<evidence type="ECO:0000256" key="5">
    <source>
        <dbReference type="ARBA" id="ARBA00023141"/>
    </source>
</evidence>
<dbReference type="InterPro" id="IPR044643">
    <property type="entry name" value="TrpF_fam"/>
</dbReference>
<reference evidence="8" key="1">
    <citation type="submission" date="2020-05" db="EMBL/GenBank/DDBJ databases">
        <authorList>
            <person name="Chiriac C."/>
            <person name="Salcher M."/>
            <person name="Ghai R."/>
            <person name="Kavagutti S V."/>
        </authorList>
    </citation>
    <scope>NUCLEOTIDE SEQUENCE</scope>
</reference>
<dbReference type="CDD" id="cd00405">
    <property type="entry name" value="PRAI"/>
    <property type="match status" value="1"/>
</dbReference>
<evidence type="ECO:0000256" key="6">
    <source>
        <dbReference type="ARBA" id="ARBA00023235"/>
    </source>
</evidence>
<keyword evidence="4" id="KW-0822">Tryptophan biosynthesis</keyword>
<sequence length="210" mass="22246">MFIKICGTTSAEDALLSVSLGADALGFIFAESKRRVDVATVAEIVPQLPSETIAVGVFRNESAERILEIVNATGLTGVQLHGNEGPEVAQALRDAVPFLVQVFTADDPRLTRLDEYPIDAVLLDSPTPGSGETFDWSRIADLPQRRRVILAGGLNPANAAEAVERVRPWGVDVVSGVEASPGHKDPEALAAFITSSRDALSEFSTDPGPA</sequence>
<accession>A0A6J6C737</accession>
<evidence type="ECO:0000256" key="1">
    <source>
        <dbReference type="ARBA" id="ARBA00004664"/>
    </source>
</evidence>
<organism evidence="8">
    <name type="scientific">freshwater metagenome</name>
    <dbReference type="NCBI Taxonomy" id="449393"/>
    <lineage>
        <taxon>unclassified sequences</taxon>
        <taxon>metagenomes</taxon>
        <taxon>ecological metagenomes</taxon>
    </lineage>
</organism>
<dbReference type="InterPro" id="IPR013785">
    <property type="entry name" value="Aldolase_TIM"/>
</dbReference>
<dbReference type="EMBL" id="CAEZSU010000047">
    <property type="protein sequence ID" value="CAB4547046.1"/>
    <property type="molecule type" value="Genomic_DNA"/>
</dbReference>
<keyword evidence="5" id="KW-0057">Aromatic amino acid biosynthesis</keyword>
<dbReference type="AlphaFoldDB" id="A0A6J6C737"/>
<comment type="pathway">
    <text evidence="1">Amino-acid biosynthesis; L-tryptophan biosynthesis; L-tryptophan from chorismate: step 3/5.</text>
</comment>
<dbReference type="GO" id="GO:0000162">
    <property type="term" value="P:L-tryptophan biosynthetic process"/>
    <property type="evidence" value="ECO:0007669"/>
    <property type="project" value="UniProtKB-UniPathway"/>
</dbReference>
<dbReference type="EMBL" id="CAEZXE010000033">
    <property type="protein sequence ID" value="CAB4674322.1"/>
    <property type="molecule type" value="Genomic_DNA"/>
</dbReference>
<proteinExistence type="inferred from homology"/>
<feature type="domain" description="N-(5'phosphoribosyl) anthranilate isomerase (PRAI)" evidence="7">
    <location>
        <begin position="3"/>
        <end position="193"/>
    </location>
</feature>
<dbReference type="Gene3D" id="3.20.20.70">
    <property type="entry name" value="Aldolase class I"/>
    <property type="match status" value="1"/>
</dbReference>
<keyword evidence="6" id="KW-0413">Isomerase</keyword>
<dbReference type="UniPathway" id="UPA00035">
    <property type="reaction ID" value="UER00042"/>
</dbReference>
<protein>
    <recommendedName>
        <fullName evidence="2">phosphoribosylanthranilate isomerase</fullName>
        <ecNumber evidence="2">5.3.1.24</ecNumber>
    </recommendedName>
</protein>
<dbReference type="HAMAP" id="MF_00135">
    <property type="entry name" value="PRAI"/>
    <property type="match status" value="1"/>
</dbReference>
<dbReference type="GO" id="GO:0004640">
    <property type="term" value="F:phosphoribosylanthranilate isomerase activity"/>
    <property type="evidence" value="ECO:0007669"/>
    <property type="project" value="UniProtKB-EC"/>
</dbReference>
<keyword evidence="3" id="KW-0028">Amino-acid biosynthesis</keyword>
<evidence type="ECO:0000256" key="3">
    <source>
        <dbReference type="ARBA" id="ARBA00022605"/>
    </source>
</evidence>
<dbReference type="EC" id="5.3.1.24" evidence="2"/>
<evidence type="ECO:0000313" key="9">
    <source>
        <dbReference type="EMBL" id="CAB4674322.1"/>
    </source>
</evidence>
<dbReference type="PANTHER" id="PTHR42894">
    <property type="entry name" value="N-(5'-PHOSPHORIBOSYL)ANTHRANILATE ISOMERASE"/>
    <property type="match status" value="1"/>
</dbReference>
<dbReference type="InterPro" id="IPR001240">
    <property type="entry name" value="PRAI_dom"/>
</dbReference>
<dbReference type="InterPro" id="IPR011060">
    <property type="entry name" value="RibuloseP-bd_barrel"/>
</dbReference>
<dbReference type="PANTHER" id="PTHR42894:SF1">
    <property type="entry name" value="N-(5'-PHOSPHORIBOSYL)ANTHRANILATE ISOMERASE"/>
    <property type="match status" value="1"/>
</dbReference>
<gene>
    <name evidence="8" type="ORF">UFOPK1495_00586</name>
    <name evidence="9" type="ORF">UFOPK2350_00546</name>
</gene>
<dbReference type="SUPFAM" id="SSF51366">
    <property type="entry name" value="Ribulose-phoshate binding barrel"/>
    <property type="match status" value="1"/>
</dbReference>
<dbReference type="Pfam" id="PF00697">
    <property type="entry name" value="PRAI"/>
    <property type="match status" value="1"/>
</dbReference>